<keyword evidence="3" id="KW-0813">Transport</keyword>
<dbReference type="EMBL" id="WHWC01000004">
    <property type="protein sequence ID" value="KAG8384550.1"/>
    <property type="molecule type" value="Genomic_DNA"/>
</dbReference>
<keyword evidence="5" id="KW-0029">Amino-acid transport</keyword>
<evidence type="ECO:0000256" key="8">
    <source>
        <dbReference type="SAM" id="Phobius"/>
    </source>
</evidence>
<organism evidence="9 10">
    <name type="scientific">Buddleja alternifolia</name>
    <dbReference type="NCBI Taxonomy" id="168488"/>
    <lineage>
        <taxon>Eukaryota</taxon>
        <taxon>Viridiplantae</taxon>
        <taxon>Streptophyta</taxon>
        <taxon>Embryophyta</taxon>
        <taxon>Tracheophyta</taxon>
        <taxon>Spermatophyta</taxon>
        <taxon>Magnoliopsida</taxon>
        <taxon>eudicotyledons</taxon>
        <taxon>Gunneridae</taxon>
        <taxon>Pentapetalae</taxon>
        <taxon>asterids</taxon>
        <taxon>lamiids</taxon>
        <taxon>Lamiales</taxon>
        <taxon>Scrophulariaceae</taxon>
        <taxon>Buddlejeae</taxon>
        <taxon>Buddleja</taxon>
    </lineage>
</organism>
<proteinExistence type="inferred from homology"/>
<evidence type="ECO:0008006" key="11">
    <source>
        <dbReference type="Google" id="ProtNLM"/>
    </source>
</evidence>
<evidence type="ECO:0000256" key="3">
    <source>
        <dbReference type="ARBA" id="ARBA00022448"/>
    </source>
</evidence>
<keyword evidence="7 8" id="KW-0472">Membrane</keyword>
<keyword evidence="6 8" id="KW-1133">Transmembrane helix</keyword>
<accession>A0AAV6XZ94</accession>
<dbReference type="GO" id="GO:0080143">
    <property type="term" value="P:regulation of amino acid export"/>
    <property type="evidence" value="ECO:0007669"/>
    <property type="project" value="InterPro"/>
</dbReference>
<evidence type="ECO:0000256" key="1">
    <source>
        <dbReference type="ARBA" id="ARBA00004167"/>
    </source>
</evidence>
<feature type="transmembrane region" description="Helical" evidence="8">
    <location>
        <begin position="27"/>
        <end position="50"/>
    </location>
</feature>
<dbReference type="InterPro" id="IPR040359">
    <property type="entry name" value="GDU"/>
</dbReference>
<keyword evidence="4 8" id="KW-0812">Transmembrane</keyword>
<dbReference type="PANTHER" id="PTHR33228:SF76">
    <property type="entry name" value="PROTEIN GLUTAMINE DUMPER 7"/>
    <property type="match status" value="1"/>
</dbReference>
<evidence type="ECO:0000256" key="7">
    <source>
        <dbReference type="ARBA" id="ARBA00023136"/>
    </source>
</evidence>
<evidence type="ECO:0000256" key="2">
    <source>
        <dbReference type="ARBA" id="ARBA00009977"/>
    </source>
</evidence>
<protein>
    <recommendedName>
        <fullName evidence="11">Glutamine dumper 2</fullName>
    </recommendedName>
</protein>
<keyword evidence="10" id="KW-1185">Reference proteome</keyword>
<comment type="caution">
    <text evidence="9">The sequence shown here is derived from an EMBL/GenBank/DDBJ whole genome shotgun (WGS) entry which is preliminary data.</text>
</comment>
<comment type="subcellular location">
    <subcellularLocation>
        <location evidence="1">Membrane</location>
        <topology evidence="1">Single-pass membrane protein</topology>
    </subcellularLocation>
</comment>
<comment type="similarity">
    <text evidence="2">Belongs to the GLUTAMINE DUMPER 1 (TC 9.B.60) family.</text>
</comment>
<evidence type="ECO:0000256" key="5">
    <source>
        <dbReference type="ARBA" id="ARBA00022970"/>
    </source>
</evidence>
<dbReference type="GO" id="GO:0006865">
    <property type="term" value="P:amino acid transport"/>
    <property type="evidence" value="ECO:0007669"/>
    <property type="project" value="UniProtKB-KW"/>
</dbReference>
<evidence type="ECO:0000256" key="4">
    <source>
        <dbReference type="ARBA" id="ARBA00022692"/>
    </source>
</evidence>
<dbReference type="PANTHER" id="PTHR33228">
    <property type="entry name" value="PROTEIN GLUTAMINE DUMPER 4-RELATED"/>
    <property type="match status" value="1"/>
</dbReference>
<evidence type="ECO:0000313" key="10">
    <source>
        <dbReference type="Proteomes" id="UP000826271"/>
    </source>
</evidence>
<dbReference type="Proteomes" id="UP000826271">
    <property type="component" value="Unassembled WGS sequence"/>
</dbReference>
<dbReference type="GO" id="GO:0016020">
    <property type="term" value="C:membrane"/>
    <property type="evidence" value="ECO:0007669"/>
    <property type="project" value="UniProtKB-SubCell"/>
</dbReference>
<evidence type="ECO:0000256" key="6">
    <source>
        <dbReference type="ARBA" id="ARBA00022989"/>
    </source>
</evidence>
<dbReference type="AlphaFoldDB" id="A0AAV6XZ94"/>
<evidence type="ECO:0000313" key="9">
    <source>
        <dbReference type="EMBL" id="KAG8384550.1"/>
    </source>
</evidence>
<gene>
    <name evidence="9" type="ORF">BUALT_Bualt04G0129500</name>
</gene>
<reference evidence="9" key="1">
    <citation type="submission" date="2019-10" db="EMBL/GenBank/DDBJ databases">
        <authorList>
            <person name="Zhang R."/>
            <person name="Pan Y."/>
            <person name="Wang J."/>
            <person name="Ma R."/>
            <person name="Yu S."/>
        </authorList>
    </citation>
    <scope>NUCLEOTIDE SEQUENCE</scope>
    <source>
        <strain evidence="9">LA-IB0</strain>
        <tissue evidence="9">Leaf</tissue>
    </source>
</reference>
<name>A0AAV6XZ94_9LAMI</name>
<sequence length="108" mass="11369">MSWSIEHAAAAAPAAGGGWRGDSPIPYLFGGLAMMLGLIAAALLLLVWSLKKSSSLSSSSESSNDKSENSVRVLQPEMEPRIVVIMAGETNPTYLAKPIAAVGRREEV</sequence>